<dbReference type="RefSeq" id="XP_008073281.1">
    <property type="nucleotide sequence ID" value="XM_008075090.1"/>
</dbReference>
<comment type="cofactor">
    <cofactor evidence="6">
        <name>Mg(2+)</name>
        <dbReference type="ChEBI" id="CHEBI:18420"/>
    </cofactor>
    <cofactor evidence="6">
        <name>Mn(2+)</name>
        <dbReference type="ChEBI" id="CHEBI:29035"/>
    </cofactor>
    <text evidence="6">Probably binds two magnesium or manganese ions per subunit.</text>
</comment>
<dbReference type="GO" id="GO:0008081">
    <property type="term" value="F:phosphoric diester hydrolase activity"/>
    <property type="evidence" value="ECO:0007669"/>
    <property type="project" value="TreeGrafter"/>
</dbReference>
<dbReference type="GO" id="GO:0005634">
    <property type="term" value="C:nucleus"/>
    <property type="evidence" value="ECO:0007669"/>
    <property type="project" value="TreeGrafter"/>
</dbReference>
<dbReference type="InterPro" id="IPR036691">
    <property type="entry name" value="Endo/exonu/phosph_ase_sf"/>
</dbReference>
<feature type="binding site" evidence="6">
    <location>
        <position position="44"/>
    </location>
    <ligand>
        <name>Mg(2+)</name>
        <dbReference type="ChEBI" id="CHEBI:18420"/>
        <label>1</label>
    </ligand>
</feature>
<evidence type="ECO:0000256" key="6">
    <source>
        <dbReference type="PIRSR" id="PIRSR604808-2"/>
    </source>
</evidence>
<keyword evidence="3" id="KW-0378">Hydrolase</keyword>
<dbReference type="PANTHER" id="PTHR22748:SF4">
    <property type="entry name" value="DNA-(APURINIC OR APYRIMIDINIC SITE) ENDONUCLEASE 2"/>
    <property type="match status" value="1"/>
</dbReference>
<proteinExistence type="inferred from homology"/>
<feature type="site" description="Interaction with DNA substrate" evidence="7">
    <location>
        <position position="327"/>
    </location>
</feature>
<dbReference type="InParanoid" id="L2GX51"/>
<organism evidence="9 10">
    <name type="scientific">Vavraia culicis (isolate floridensis)</name>
    <name type="common">Microsporidian parasite</name>
    <dbReference type="NCBI Taxonomy" id="948595"/>
    <lineage>
        <taxon>Eukaryota</taxon>
        <taxon>Fungi</taxon>
        <taxon>Fungi incertae sedis</taxon>
        <taxon>Microsporidia</taxon>
        <taxon>Pleistophoridae</taxon>
        <taxon>Vavraia</taxon>
    </lineage>
</organism>
<dbReference type="InterPro" id="IPR004808">
    <property type="entry name" value="AP_endonuc_1"/>
</dbReference>
<feature type="domain" description="Endonuclease/exonuclease/phosphatase" evidence="8">
    <location>
        <begin position="6"/>
        <end position="327"/>
    </location>
</feature>
<feature type="site" description="Important for catalytic activity" evidence="7">
    <location>
        <position position="301"/>
    </location>
</feature>
<feature type="binding site" evidence="6">
    <location>
        <position position="326"/>
    </location>
    <ligand>
        <name>Mg(2+)</name>
        <dbReference type="ChEBI" id="CHEBI:18420"/>
        <label>1</label>
    </ligand>
</feature>
<dbReference type="FunCoup" id="L2GX51">
    <property type="interactions" value="183"/>
</dbReference>
<reference evidence="10" key="1">
    <citation type="submission" date="2011-03" db="EMBL/GenBank/DDBJ databases">
        <title>The genome sequence of Vavraia culicis strain floridensis.</title>
        <authorList>
            <consortium name="The Broad Institute Genome Sequencing Platform"/>
            <person name="Cuomo C."/>
            <person name="Becnel J."/>
            <person name="Sanscrainte N."/>
            <person name="Young S.K."/>
            <person name="Zeng Q."/>
            <person name="Gargeya S."/>
            <person name="Fitzgerald M."/>
            <person name="Haas B."/>
            <person name="Abouelleil A."/>
            <person name="Alvarado L."/>
            <person name="Arachchi H.M."/>
            <person name="Berlin A."/>
            <person name="Chapman S.B."/>
            <person name="Gearin G."/>
            <person name="Goldberg J."/>
            <person name="Griggs A."/>
            <person name="Gujja S."/>
            <person name="Hansen M."/>
            <person name="Heiman D."/>
            <person name="Howarth C."/>
            <person name="Larimer J."/>
            <person name="Lui A."/>
            <person name="MacDonald P.J.P."/>
            <person name="McCowen C."/>
            <person name="Montmayeur A."/>
            <person name="Murphy C."/>
            <person name="Neiman D."/>
            <person name="Pearson M."/>
            <person name="Priest M."/>
            <person name="Roberts A."/>
            <person name="Saif S."/>
            <person name="Shea T."/>
            <person name="Sisk P."/>
            <person name="Stolte C."/>
            <person name="Sykes S."/>
            <person name="Wortman J."/>
            <person name="Nusbaum C."/>
            <person name="Birren B."/>
        </authorList>
    </citation>
    <scope>NUCLEOTIDE SEQUENCE [LARGE SCALE GENOMIC DNA]</scope>
    <source>
        <strain evidence="10">floridensis</strain>
    </source>
</reference>
<evidence type="ECO:0000313" key="9">
    <source>
        <dbReference type="EMBL" id="ELA48219.1"/>
    </source>
</evidence>
<dbReference type="AlphaFoldDB" id="L2GX51"/>
<feature type="binding site" evidence="6">
    <location>
        <position position="9"/>
    </location>
    <ligand>
        <name>Mg(2+)</name>
        <dbReference type="ChEBI" id="CHEBI:18420"/>
        <label>1</label>
    </ligand>
</feature>
<dbReference type="HOGENOM" id="CLU_027539_2_0_1"/>
<dbReference type="GeneID" id="19878150"/>
<feature type="binding site" evidence="6">
    <location>
        <position position="327"/>
    </location>
    <ligand>
        <name>Mg(2+)</name>
        <dbReference type="ChEBI" id="CHEBI:18420"/>
        <label>1</label>
    </ligand>
</feature>
<dbReference type="Pfam" id="PF03372">
    <property type="entry name" value="Exo_endo_phos"/>
    <property type="match status" value="1"/>
</dbReference>
<dbReference type="STRING" id="948595.L2GX51"/>
<dbReference type="PROSITE" id="PS51435">
    <property type="entry name" value="AP_NUCLEASE_F1_4"/>
    <property type="match status" value="1"/>
</dbReference>
<gene>
    <name evidence="9" type="ORF">VCUG_00260</name>
</gene>
<feature type="binding site" evidence="6">
    <location>
        <position position="167"/>
    </location>
    <ligand>
        <name>Mg(2+)</name>
        <dbReference type="ChEBI" id="CHEBI:18420"/>
        <label>1</label>
    </ligand>
</feature>
<evidence type="ECO:0000256" key="4">
    <source>
        <dbReference type="ARBA" id="ARBA00022842"/>
    </source>
</evidence>
<evidence type="ECO:0000256" key="2">
    <source>
        <dbReference type="ARBA" id="ARBA00022723"/>
    </source>
</evidence>
<keyword evidence="10" id="KW-1185">Reference proteome</keyword>
<evidence type="ECO:0000259" key="8">
    <source>
        <dbReference type="Pfam" id="PF03372"/>
    </source>
</evidence>
<dbReference type="Gene3D" id="3.60.10.10">
    <property type="entry name" value="Endonuclease/exonuclease/phosphatase"/>
    <property type="match status" value="1"/>
</dbReference>
<dbReference type="Proteomes" id="UP000011081">
    <property type="component" value="Unassembled WGS sequence"/>
</dbReference>
<dbReference type="GO" id="GO:0003906">
    <property type="term" value="F:DNA-(apurinic or apyrimidinic site) endonuclease activity"/>
    <property type="evidence" value="ECO:0007669"/>
    <property type="project" value="TreeGrafter"/>
</dbReference>
<dbReference type="GO" id="GO:0046872">
    <property type="term" value="F:metal ion binding"/>
    <property type="evidence" value="ECO:0007669"/>
    <property type="project" value="UniProtKB-KW"/>
</dbReference>
<evidence type="ECO:0000256" key="7">
    <source>
        <dbReference type="PIRSR" id="PIRSR604808-3"/>
    </source>
</evidence>
<feature type="active site" description="Proton donor/acceptor" evidence="5">
    <location>
        <position position="165"/>
    </location>
</feature>
<name>L2GX51_VAVCU</name>
<dbReference type="GO" id="GO:0008311">
    <property type="term" value="F:double-stranded DNA 3'-5' DNA exonuclease activity"/>
    <property type="evidence" value="ECO:0007669"/>
    <property type="project" value="TreeGrafter"/>
</dbReference>
<evidence type="ECO:0000313" key="10">
    <source>
        <dbReference type="Proteomes" id="UP000011081"/>
    </source>
</evidence>
<feature type="active site" evidence="5">
    <location>
        <position position="120"/>
    </location>
</feature>
<evidence type="ECO:0000256" key="3">
    <source>
        <dbReference type="ARBA" id="ARBA00022801"/>
    </source>
</evidence>
<evidence type="ECO:0000256" key="1">
    <source>
        <dbReference type="ARBA" id="ARBA00007092"/>
    </source>
</evidence>
<evidence type="ECO:0000256" key="5">
    <source>
        <dbReference type="PIRSR" id="PIRSR604808-1"/>
    </source>
</evidence>
<keyword evidence="4 6" id="KW-0460">Magnesium</keyword>
<dbReference type="OMA" id="MMNEYGS"/>
<dbReference type="SUPFAM" id="SSF56219">
    <property type="entry name" value="DNase I-like"/>
    <property type="match status" value="1"/>
</dbReference>
<keyword evidence="2 6" id="KW-0479">Metal-binding</keyword>
<dbReference type="VEuPathDB" id="MicrosporidiaDB:VCUG_00260"/>
<comment type="similarity">
    <text evidence="1">Belongs to the DNA repair enzymes AP/ExoA family.</text>
</comment>
<sequence length="360" mass="42191">MLFRLVSFNVNGLRSYAKFVSERNTNINDYIRDRLKATVLCVQESRGSKSSLSEFYSLKDYIVFVSANETNPGKYGVATFIKKDFYCCGKEEVMNEFGEYNGEGRFLLTRHGTFNILNCYFPFVGECEFRSNDEKSKKKVNGAMRFYFYVENYVKDRPNTILCGDVNAVYSMKDTYIYQQEFSRIQGKVLTVDHGIDSADHLEHPAREDRNEHEKTDNEIFDGGRFVNPIASQTELPFFFKNTKYLSEYFFELPNRKWLYRLIHECQFMDTYRMYSQREKVYSCWNSLLSLRKVNLGTRIDLILVHKVYAKNVMNADVMMNEYGSDHCPVIADFDIEVVANGNNVLKRNNNLLSFFKPKL</sequence>
<accession>L2GX51</accession>
<feature type="binding site" evidence="6">
    <location>
        <position position="165"/>
    </location>
    <ligand>
        <name>Mg(2+)</name>
        <dbReference type="ChEBI" id="CHEBI:18420"/>
        <label>1</label>
    </ligand>
</feature>
<dbReference type="InterPro" id="IPR005135">
    <property type="entry name" value="Endo/exonuclease/phosphatase"/>
</dbReference>
<dbReference type="EMBL" id="GL877406">
    <property type="protein sequence ID" value="ELA48219.1"/>
    <property type="molecule type" value="Genomic_DNA"/>
</dbReference>
<dbReference type="GO" id="GO:0006284">
    <property type="term" value="P:base-excision repair"/>
    <property type="evidence" value="ECO:0007669"/>
    <property type="project" value="TreeGrafter"/>
</dbReference>
<feature type="active site" description="Proton acceptor" evidence="5">
    <location>
        <position position="327"/>
    </location>
</feature>
<protein>
    <recommendedName>
        <fullName evidence="8">Endonuclease/exonuclease/phosphatase domain-containing protein</fullName>
    </recommendedName>
</protein>
<dbReference type="OrthoDB" id="2195130at2759"/>
<dbReference type="PANTHER" id="PTHR22748">
    <property type="entry name" value="AP ENDONUCLEASE"/>
    <property type="match status" value="1"/>
</dbReference>
<keyword evidence="6" id="KW-0464">Manganese</keyword>
<feature type="site" description="Transition state stabilizer" evidence="7">
    <location>
        <position position="167"/>
    </location>
</feature>